<dbReference type="SUPFAM" id="SSF51197">
    <property type="entry name" value="Clavaminate synthase-like"/>
    <property type="match status" value="1"/>
</dbReference>
<evidence type="ECO:0000313" key="2">
    <source>
        <dbReference type="Proteomes" id="UP000299367"/>
    </source>
</evidence>
<proteinExistence type="predicted"/>
<protein>
    <recommendedName>
        <fullName evidence="3">Phytanoyl-CoA dioxygenase</fullName>
    </recommendedName>
</protein>
<sequence length="285" mass="33024">MLIGKYTMLQKIQEKISTLSSELNYRMSLWHHAKNLPAINSTDKLIVDTLKQSGVCITSLEELGLSSTPKMLAIANSFIHGMVNSRNIRAGYKLPQIYTVTDLPEFLAWGIETRLQNIIEHYIGLPIAFHGVHVRKDFPNEKQLETLLWHKDSEDRRMIKVIIYLNDVTEEHGPFEYIPLPKNPLERLNNYRIDYELWRVNFLGINDDKMMKVIPKSAWKSCHGKAGTVIFTDTRNILHHGTVRNKERSTLFFTYTSNLPKRPELCTQYHDDTFAKINTQLGLKV</sequence>
<comment type="caution">
    <text evidence="1">The sequence shown here is derived from an EMBL/GenBank/DDBJ whole genome shotgun (WGS) entry which is preliminary data.</text>
</comment>
<accession>A0A480AA76</accession>
<dbReference type="Proteomes" id="UP000299367">
    <property type="component" value="Unassembled WGS sequence"/>
</dbReference>
<evidence type="ECO:0008006" key="3">
    <source>
        <dbReference type="Google" id="ProtNLM"/>
    </source>
</evidence>
<dbReference type="EMBL" id="BJCF01000011">
    <property type="protein sequence ID" value="GCL41719.1"/>
    <property type="molecule type" value="Genomic_DNA"/>
</dbReference>
<dbReference type="AlphaFoldDB" id="A0A480AA76"/>
<gene>
    <name evidence="1" type="ORF">NIES80_14160</name>
</gene>
<evidence type="ECO:0000313" key="1">
    <source>
        <dbReference type="EMBL" id="GCL41719.1"/>
    </source>
</evidence>
<dbReference type="Gene3D" id="2.60.120.620">
    <property type="entry name" value="q2cbj1_9rhob like domain"/>
    <property type="match status" value="1"/>
</dbReference>
<organism evidence="1 2">
    <name type="scientific">Dolichospermum planctonicum</name>
    <dbReference type="NCBI Taxonomy" id="136072"/>
    <lineage>
        <taxon>Bacteria</taxon>
        <taxon>Bacillati</taxon>
        <taxon>Cyanobacteriota</taxon>
        <taxon>Cyanophyceae</taxon>
        <taxon>Nostocales</taxon>
        <taxon>Aphanizomenonaceae</taxon>
        <taxon>Dolichospermum</taxon>
    </lineage>
</organism>
<name>A0A480AA76_9CYAN</name>
<reference evidence="2" key="1">
    <citation type="submission" date="2019-02" db="EMBL/GenBank/DDBJ databases">
        <title>Draft genome sequence of Dolichospermum planctonicum NIES-80.</title>
        <authorList>
            <person name="Yamaguchi H."/>
            <person name="Suzuki S."/>
            <person name="Kawachi M."/>
        </authorList>
    </citation>
    <scope>NUCLEOTIDE SEQUENCE [LARGE SCALE GENOMIC DNA]</scope>
    <source>
        <strain evidence="2">NIES-80</strain>
    </source>
</reference>